<dbReference type="Proteomes" id="UP000595197">
    <property type="component" value="Plasmid pTT6-2"/>
</dbReference>
<dbReference type="RefSeq" id="WP_201083107.1">
    <property type="nucleotide sequence ID" value="NZ_CP067422.1"/>
</dbReference>
<protein>
    <submittedName>
        <fullName evidence="1">Uncharacterized protein</fullName>
    </submittedName>
</protein>
<keyword evidence="2" id="KW-1185">Reference proteome</keyword>
<proteinExistence type="predicted"/>
<organism evidence="1 2">
    <name type="scientific">Skermanella cutis</name>
    <dbReference type="NCBI Taxonomy" id="2775420"/>
    <lineage>
        <taxon>Bacteria</taxon>
        <taxon>Pseudomonadati</taxon>
        <taxon>Pseudomonadota</taxon>
        <taxon>Alphaproteobacteria</taxon>
        <taxon>Rhodospirillales</taxon>
        <taxon>Azospirillaceae</taxon>
        <taxon>Skermanella</taxon>
    </lineage>
</organism>
<reference evidence="1" key="1">
    <citation type="submission" date="2021-02" db="EMBL/GenBank/DDBJ databases">
        <title>Skermanella TT6 skin isolate.</title>
        <authorList>
            <person name="Lee K."/>
            <person name="Ganzorig M."/>
        </authorList>
    </citation>
    <scope>NUCLEOTIDE SEQUENCE</scope>
    <source>
        <strain evidence="1">TT6</strain>
    </source>
</reference>
<evidence type="ECO:0000313" key="2">
    <source>
        <dbReference type="Proteomes" id="UP000595197"/>
    </source>
</evidence>
<sequence>MSSALNFEEYIHRDVCSVSLWHIADRELLVKALAWIYARKPQHAERVLAALNPGKAHFPGKIFENAIAKLSIELHDLEEDLKSSNPDLVDKAEKIAEKRREQRDGLLFQNISWLAAKIRNRNILSSPPHVRLSDKGFDSTFIRVSDGDLKLTALFICEDKATIHPRKTIQSSVWPEFRSIENEDRDDEILESVSAILKNTLTIDPEEVFKDVMWNNIRGYRVSVTATKKDERKTNYAHLFEGYDEVVKKNVDHRTACVLPLDNIRLFLDGLANDTAAELYMMGTMECLTLSQGI</sequence>
<keyword evidence="1" id="KW-0614">Plasmid</keyword>
<accession>A0ABX7BH82</accession>
<geneLocation type="plasmid" evidence="1 2">
    <name>pTT6-2</name>
</geneLocation>
<name>A0ABX7BH82_9PROT</name>
<evidence type="ECO:0000313" key="1">
    <source>
        <dbReference type="EMBL" id="QQP93500.1"/>
    </source>
</evidence>
<dbReference type="EMBL" id="CP067422">
    <property type="protein sequence ID" value="QQP93500.1"/>
    <property type="molecule type" value="Genomic_DNA"/>
</dbReference>
<gene>
    <name evidence="1" type="ORF">IGS68_33300</name>
</gene>